<comment type="caution">
    <text evidence="5">The sequence shown here is derived from an EMBL/GenBank/DDBJ whole genome shotgun (WGS) entry which is preliminary data.</text>
</comment>
<dbReference type="PANTHER" id="PTHR21011">
    <property type="entry name" value="MITOCHONDRIAL 28S RIBOSOMAL PROTEIN S6"/>
    <property type="match status" value="1"/>
</dbReference>
<dbReference type="PROSITE" id="PS50089">
    <property type="entry name" value="ZF_RING_2"/>
    <property type="match status" value="1"/>
</dbReference>
<dbReference type="InterPro" id="IPR001841">
    <property type="entry name" value="Znf_RING"/>
</dbReference>
<accession>A0AAV6MF65</accession>
<keyword evidence="1" id="KW-0862">Zinc</keyword>
<dbReference type="Pfam" id="PF13639">
    <property type="entry name" value="zf-RING_2"/>
    <property type="match status" value="1"/>
</dbReference>
<dbReference type="GO" id="GO:0005840">
    <property type="term" value="C:ribosome"/>
    <property type="evidence" value="ECO:0007669"/>
    <property type="project" value="UniProtKB-KW"/>
</dbReference>
<keyword evidence="3" id="KW-0812">Transmembrane</keyword>
<feature type="region of interest" description="Disordered" evidence="2">
    <location>
        <begin position="360"/>
        <end position="402"/>
    </location>
</feature>
<keyword evidence="3" id="KW-1133">Transmembrane helix</keyword>
<keyword evidence="6" id="KW-1185">Reference proteome</keyword>
<keyword evidence="1" id="KW-0479">Metal-binding</keyword>
<protein>
    <submittedName>
        <fullName evidence="5">30S ribosomal protein S6 alpha, chloroplastic</fullName>
    </submittedName>
</protein>
<dbReference type="GO" id="GO:0003735">
    <property type="term" value="F:structural constituent of ribosome"/>
    <property type="evidence" value="ECO:0007669"/>
    <property type="project" value="InterPro"/>
</dbReference>
<feature type="compositionally biased region" description="Low complexity" evidence="2">
    <location>
        <begin position="382"/>
        <end position="402"/>
    </location>
</feature>
<dbReference type="CDD" id="cd15487">
    <property type="entry name" value="bS6_chloro_cyano"/>
    <property type="match status" value="1"/>
</dbReference>
<dbReference type="Proteomes" id="UP000685013">
    <property type="component" value="Chromosome 15"/>
</dbReference>
<dbReference type="SMART" id="SM00184">
    <property type="entry name" value="RING"/>
    <property type="match status" value="1"/>
</dbReference>
<evidence type="ECO:0000313" key="5">
    <source>
        <dbReference type="EMBL" id="KAG6579565.1"/>
    </source>
</evidence>
<dbReference type="GO" id="GO:0006412">
    <property type="term" value="P:translation"/>
    <property type="evidence" value="ECO:0007669"/>
    <property type="project" value="InterPro"/>
</dbReference>
<feature type="domain" description="RING-type" evidence="4">
    <location>
        <begin position="299"/>
        <end position="341"/>
    </location>
</feature>
<dbReference type="GO" id="GO:0008270">
    <property type="term" value="F:zinc ion binding"/>
    <property type="evidence" value="ECO:0007669"/>
    <property type="project" value="UniProtKB-KW"/>
</dbReference>
<evidence type="ECO:0000256" key="2">
    <source>
        <dbReference type="SAM" id="MobiDB-lite"/>
    </source>
</evidence>
<dbReference type="InterPro" id="IPR020814">
    <property type="entry name" value="Ribosomal_S6_plastid/chlpt"/>
</dbReference>
<dbReference type="InterPro" id="IPR000529">
    <property type="entry name" value="Ribosomal_bS6"/>
</dbReference>
<dbReference type="HAMAP" id="MF_00360">
    <property type="entry name" value="Ribosomal_bS6"/>
    <property type="match status" value="1"/>
</dbReference>
<sequence>MAFTSTLITASSSSTSLLFPFTLTPSKPLFPPNRIAPSLGLGLSVKAQTLEFSGSFFEGGFGAEDEPPAPPGTGFADALEDKEEPQCPPGLRKYESMVILRPDMSEDERLALTQKYEELLVAGGGMYVEVFNRGLVPLAYSIKKKNKAGETNTYMDGINLLFTYFTKPESMRVLEAALQADDDVIRSMSFKPQTPAPPHLYPQALQLKLYQAFIFSIPILFSIILFLLFYLFYLKRRASSLSSSSSSSSSFPPILPTTSNTLTLYVTTACQVDLKADNPVDKLPKILFNEELRTRDSLCCVCLGEFEIKEELLQVPSCKHVFHIDCMNHWLTSNSTCPLCRCSVIPTTRCFDPPVVVSPPPPPPAGSSELPPTSNQTAEMRSYSLLHPQLQQQQEGSSQSIC</sequence>
<dbReference type="PANTHER" id="PTHR21011:SF15">
    <property type="entry name" value="SMALL RIBOSOMAL SUBUNIT PROTEIN BS6C"/>
    <property type="match status" value="1"/>
</dbReference>
<feature type="transmembrane region" description="Helical" evidence="3">
    <location>
        <begin position="209"/>
        <end position="233"/>
    </location>
</feature>
<evidence type="ECO:0000256" key="1">
    <source>
        <dbReference type="PROSITE-ProRule" id="PRU00175"/>
    </source>
</evidence>
<keyword evidence="5" id="KW-0687">Ribonucleoprotein</keyword>
<dbReference type="GO" id="GO:0070181">
    <property type="term" value="F:small ribosomal subunit rRNA binding"/>
    <property type="evidence" value="ECO:0007669"/>
    <property type="project" value="TreeGrafter"/>
</dbReference>
<keyword evidence="5" id="KW-0689">Ribosomal protein</keyword>
<feature type="non-terminal residue" evidence="5">
    <location>
        <position position="1"/>
    </location>
</feature>
<dbReference type="EMBL" id="JAGKQH010000015">
    <property type="protein sequence ID" value="KAG6579565.1"/>
    <property type="molecule type" value="Genomic_DNA"/>
</dbReference>
<dbReference type="Pfam" id="PF01250">
    <property type="entry name" value="Ribosomal_S6"/>
    <property type="match status" value="1"/>
</dbReference>
<evidence type="ECO:0000313" key="6">
    <source>
        <dbReference type="Proteomes" id="UP000685013"/>
    </source>
</evidence>
<proteinExistence type="inferred from homology"/>
<dbReference type="AlphaFoldDB" id="A0AAV6MF65"/>
<name>A0AAV6MF65_9ROSI</name>
<reference evidence="5 6" key="1">
    <citation type="journal article" date="2021" name="Hortic Res">
        <title>The domestication of Cucurbita argyrosperma as revealed by the genome of its wild relative.</title>
        <authorList>
            <person name="Barrera-Redondo J."/>
            <person name="Sanchez-de la Vega G."/>
            <person name="Aguirre-Liguori J.A."/>
            <person name="Castellanos-Morales G."/>
            <person name="Gutierrez-Guerrero Y.T."/>
            <person name="Aguirre-Dugua X."/>
            <person name="Aguirre-Planter E."/>
            <person name="Tenaillon M.I."/>
            <person name="Lira-Saade R."/>
            <person name="Eguiarte L.E."/>
        </authorList>
    </citation>
    <scope>NUCLEOTIDE SEQUENCE [LARGE SCALE GENOMIC DNA]</scope>
    <source>
        <strain evidence="5">JBR-2021</strain>
    </source>
</reference>
<keyword evidence="3" id="KW-0472">Membrane</keyword>
<evidence type="ECO:0000259" key="4">
    <source>
        <dbReference type="PROSITE" id="PS50089"/>
    </source>
</evidence>
<evidence type="ECO:0000256" key="3">
    <source>
        <dbReference type="SAM" id="Phobius"/>
    </source>
</evidence>
<keyword evidence="1" id="KW-0863">Zinc-finger</keyword>
<gene>
    <name evidence="5" type="primary">RPS6</name>
    <name evidence="5" type="ORF">SDJN03_24013</name>
</gene>
<organism evidence="5 6">
    <name type="scientific">Cucurbita argyrosperma subsp. sororia</name>
    <dbReference type="NCBI Taxonomy" id="37648"/>
    <lineage>
        <taxon>Eukaryota</taxon>
        <taxon>Viridiplantae</taxon>
        <taxon>Streptophyta</taxon>
        <taxon>Embryophyta</taxon>
        <taxon>Tracheophyta</taxon>
        <taxon>Spermatophyta</taxon>
        <taxon>Magnoliopsida</taxon>
        <taxon>eudicotyledons</taxon>
        <taxon>Gunneridae</taxon>
        <taxon>Pentapetalae</taxon>
        <taxon>rosids</taxon>
        <taxon>fabids</taxon>
        <taxon>Cucurbitales</taxon>
        <taxon>Cucurbitaceae</taxon>
        <taxon>Cucurbiteae</taxon>
        <taxon>Cucurbita</taxon>
    </lineage>
</organism>
<dbReference type="CDD" id="cd16461">
    <property type="entry name" value="RING-H2_EL5-like"/>
    <property type="match status" value="1"/>
</dbReference>